<gene>
    <name evidence="1" type="ORF">S01H1_18366</name>
</gene>
<comment type="caution">
    <text evidence="1">The sequence shown here is derived from an EMBL/GenBank/DDBJ whole genome shotgun (WGS) entry which is preliminary data.</text>
</comment>
<sequence length="85" mass="9914">MAPTVAQLKRKAVQAHNAGENWQTFFDSVRDEIRAIEPYNLRRYRKLVLDIHRLWLCGDGKRGCGDWWADDRQQACELSAARRNA</sequence>
<proteinExistence type="predicted"/>
<accession>X0SY02</accession>
<name>X0SY02_9ZZZZ</name>
<dbReference type="AlphaFoldDB" id="X0SY02"/>
<dbReference type="EMBL" id="BARS01009818">
    <property type="protein sequence ID" value="GAF79986.1"/>
    <property type="molecule type" value="Genomic_DNA"/>
</dbReference>
<protein>
    <submittedName>
        <fullName evidence="1">Uncharacterized protein</fullName>
    </submittedName>
</protein>
<organism evidence="1">
    <name type="scientific">marine sediment metagenome</name>
    <dbReference type="NCBI Taxonomy" id="412755"/>
    <lineage>
        <taxon>unclassified sequences</taxon>
        <taxon>metagenomes</taxon>
        <taxon>ecological metagenomes</taxon>
    </lineage>
</organism>
<reference evidence="1" key="1">
    <citation type="journal article" date="2014" name="Front. Microbiol.">
        <title>High frequency of phylogenetically diverse reductive dehalogenase-homologous genes in deep subseafloor sedimentary metagenomes.</title>
        <authorList>
            <person name="Kawai M."/>
            <person name="Futagami T."/>
            <person name="Toyoda A."/>
            <person name="Takaki Y."/>
            <person name="Nishi S."/>
            <person name="Hori S."/>
            <person name="Arai W."/>
            <person name="Tsubouchi T."/>
            <person name="Morono Y."/>
            <person name="Uchiyama I."/>
            <person name="Ito T."/>
            <person name="Fujiyama A."/>
            <person name="Inagaki F."/>
            <person name="Takami H."/>
        </authorList>
    </citation>
    <scope>NUCLEOTIDE SEQUENCE</scope>
    <source>
        <strain evidence="1">Expedition CK06-06</strain>
    </source>
</reference>
<evidence type="ECO:0000313" key="1">
    <source>
        <dbReference type="EMBL" id="GAF79986.1"/>
    </source>
</evidence>